<dbReference type="Gene3D" id="1.20.1600.10">
    <property type="entry name" value="Outer membrane efflux proteins (OEP)"/>
    <property type="match status" value="1"/>
</dbReference>
<dbReference type="Pfam" id="PF02321">
    <property type="entry name" value="OEP"/>
    <property type="match status" value="1"/>
</dbReference>
<feature type="signal peptide" evidence="3">
    <location>
        <begin position="1"/>
        <end position="17"/>
    </location>
</feature>
<keyword evidence="5" id="KW-1185">Reference proteome</keyword>
<evidence type="ECO:0000256" key="3">
    <source>
        <dbReference type="SAM" id="SignalP"/>
    </source>
</evidence>
<dbReference type="PANTHER" id="PTHR30203:SF29">
    <property type="entry name" value="PROTEIN CYAE"/>
    <property type="match status" value="1"/>
</dbReference>
<dbReference type="InterPro" id="IPR003423">
    <property type="entry name" value="OMP_efflux"/>
</dbReference>
<evidence type="ECO:0000256" key="1">
    <source>
        <dbReference type="ARBA" id="ARBA00007613"/>
    </source>
</evidence>
<dbReference type="SUPFAM" id="SSF56954">
    <property type="entry name" value="Outer membrane efflux proteins (OEP)"/>
    <property type="match status" value="1"/>
</dbReference>
<dbReference type="EMBL" id="JACBYR010000002">
    <property type="protein sequence ID" value="NYE85482.1"/>
    <property type="molecule type" value="Genomic_DNA"/>
</dbReference>
<gene>
    <name evidence="4" type="ORF">FHW18_004789</name>
</gene>
<proteinExistence type="inferred from homology"/>
<evidence type="ECO:0000313" key="4">
    <source>
        <dbReference type="EMBL" id="NYE85482.1"/>
    </source>
</evidence>
<comment type="similarity">
    <text evidence="1">Belongs to the outer membrane factor (OMF) (TC 1.B.17) family.</text>
</comment>
<name>A0A7Y9IYJ3_9BURK</name>
<dbReference type="AlphaFoldDB" id="A0A7Y9IYJ3"/>
<dbReference type="PROSITE" id="PS51257">
    <property type="entry name" value="PROKAR_LIPOPROTEIN"/>
    <property type="match status" value="1"/>
</dbReference>
<keyword evidence="3" id="KW-0732">Signal</keyword>
<organism evidence="4 5">
    <name type="scientific">Pigmentiphaga litoralis</name>
    <dbReference type="NCBI Taxonomy" id="516702"/>
    <lineage>
        <taxon>Bacteria</taxon>
        <taxon>Pseudomonadati</taxon>
        <taxon>Pseudomonadota</taxon>
        <taxon>Betaproteobacteria</taxon>
        <taxon>Burkholderiales</taxon>
        <taxon>Alcaligenaceae</taxon>
        <taxon>Pigmentiphaga</taxon>
    </lineage>
</organism>
<dbReference type="Proteomes" id="UP000542125">
    <property type="component" value="Unassembled WGS sequence"/>
</dbReference>
<dbReference type="GO" id="GO:0015562">
    <property type="term" value="F:efflux transmembrane transporter activity"/>
    <property type="evidence" value="ECO:0007669"/>
    <property type="project" value="InterPro"/>
</dbReference>
<keyword evidence="2" id="KW-0175">Coiled coil</keyword>
<evidence type="ECO:0000313" key="5">
    <source>
        <dbReference type="Proteomes" id="UP000542125"/>
    </source>
</evidence>
<feature type="chain" id="PRO_5031141466" evidence="3">
    <location>
        <begin position="18"/>
        <end position="657"/>
    </location>
</feature>
<evidence type="ECO:0000256" key="2">
    <source>
        <dbReference type="SAM" id="Coils"/>
    </source>
</evidence>
<dbReference type="RefSeq" id="WP_218863585.1">
    <property type="nucleotide sequence ID" value="NZ_JACBYR010000002.1"/>
</dbReference>
<protein>
    <submittedName>
        <fullName evidence="4">Outer membrane protein TolC</fullName>
    </submittedName>
</protein>
<dbReference type="PANTHER" id="PTHR30203">
    <property type="entry name" value="OUTER MEMBRANE CATION EFFLUX PROTEIN"/>
    <property type="match status" value="1"/>
</dbReference>
<dbReference type="InterPro" id="IPR010131">
    <property type="entry name" value="MdtP/NodT-like"/>
</dbReference>
<accession>A0A7Y9IYJ3</accession>
<sequence length="657" mass="71651">MNALKLSVLAAVSVALAGCSSMNPTPFTESQVKDRVAADRAGMYADQEPILEPITFEEAAARALKYNLDYRLKLMETALAQGLQDVSRWDMMPRLLVGAGYASRSNDSGGRSIGIVSREETLSPSTSQERNHTQANVELSWNMLDFGVSYYRTKQKADQYLMAKERERKVIQNVLQDTRNAYWRALGAQKLIARVDDLMTRVEAALKRSRQAEQQGLLPQPTALAYQRALLDAVSLLSVRRQELELSRAELAALMTLPPGTTYTLADMAEPTLPPVPTNVSALEEMALQRRPELMEEWYRKRVTANDIKAAMILAMPGIQFDFLNAQYDSNRFLYNNSWIDSGISVSWNLFRLASLPALQRAHEAQNKTDDYRRMALGMAILTQVRIGVQRYALAANDLRLARESARVDARLLNYAKAAATTRVDSELEVIRAEARDLLTTYQQFASYSNAQSAWGRLYNSIGLDVLPEQIAGLDVTTLAQSIARTTAEWEQTTFQSSQPVGGAMQPLPVSIDEAPAGMDRAALAQVGTDALIRHEVLARSTGTPQTLRLTVTVQGGQVGTRTATVSMRLTDAEGAAPRVFTYAAVVGEVTQRALGGVVDAAMAANAPKLVAALEAAPVAVSVAPAPAPAPADAMSMAPQHPLTASVQPLRISGDVK</sequence>
<comment type="caution">
    <text evidence="4">The sequence shown here is derived from an EMBL/GenBank/DDBJ whole genome shotgun (WGS) entry which is preliminary data.</text>
</comment>
<feature type="coiled-coil region" evidence="2">
    <location>
        <begin position="188"/>
        <end position="215"/>
    </location>
</feature>
<reference evidence="4 5" key="1">
    <citation type="submission" date="2020-07" db="EMBL/GenBank/DDBJ databases">
        <title>Genomic Encyclopedia of Type Strains, Phase IV (KMG-V): Genome sequencing to study the core and pangenomes of soil and plant-associated prokaryotes.</title>
        <authorList>
            <person name="Whitman W."/>
        </authorList>
    </citation>
    <scope>NUCLEOTIDE SEQUENCE [LARGE SCALE GENOMIC DNA]</scope>
    <source>
        <strain evidence="4 5">SAS40</strain>
    </source>
</reference>